<reference evidence="8" key="1">
    <citation type="submission" date="2016-11" db="EMBL/GenBank/DDBJ databases">
        <title>Mesorhizobium oceanicum sp. nov., isolated from deep seawater in South China Sea.</title>
        <authorList>
            <person name="Fu G.-Y."/>
        </authorList>
    </citation>
    <scope>NUCLEOTIDE SEQUENCE [LARGE SCALE GENOMIC DNA]</scope>
    <source>
        <strain evidence="8">B7</strain>
    </source>
</reference>
<evidence type="ECO:0000313" key="7">
    <source>
        <dbReference type="EMBL" id="APH72677.1"/>
    </source>
</evidence>
<dbReference type="KEGG" id="meso:BSQ44_15905"/>
<dbReference type="Pfam" id="PF00583">
    <property type="entry name" value="Acetyltransf_1"/>
    <property type="match status" value="1"/>
</dbReference>
<gene>
    <name evidence="7" type="ORF">BSQ44_15905</name>
</gene>
<evidence type="ECO:0000256" key="2">
    <source>
        <dbReference type="ARBA" id="ARBA00022649"/>
    </source>
</evidence>
<comment type="catalytic activity">
    <reaction evidence="5">
        <text>glycyl-tRNA(Gly) + acetyl-CoA = N-acetylglycyl-tRNA(Gly) + CoA + H(+)</text>
        <dbReference type="Rhea" id="RHEA:81867"/>
        <dbReference type="Rhea" id="RHEA-COMP:9683"/>
        <dbReference type="Rhea" id="RHEA-COMP:19766"/>
        <dbReference type="ChEBI" id="CHEBI:15378"/>
        <dbReference type="ChEBI" id="CHEBI:57287"/>
        <dbReference type="ChEBI" id="CHEBI:57288"/>
        <dbReference type="ChEBI" id="CHEBI:78522"/>
        <dbReference type="ChEBI" id="CHEBI:232036"/>
    </reaction>
</comment>
<keyword evidence="3 7" id="KW-0808">Transferase</keyword>
<dbReference type="SUPFAM" id="SSF55729">
    <property type="entry name" value="Acyl-CoA N-acyltransferases (Nat)"/>
    <property type="match status" value="1"/>
</dbReference>
<evidence type="ECO:0000256" key="1">
    <source>
        <dbReference type="ARBA" id="ARBA00022491"/>
    </source>
</evidence>
<keyword evidence="4" id="KW-0012">Acyltransferase</keyword>
<dbReference type="InterPro" id="IPR000182">
    <property type="entry name" value="GNAT_dom"/>
</dbReference>
<name>A0A1L3STD3_9HYPH</name>
<dbReference type="Proteomes" id="UP000182840">
    <property type="component" value="Chromosome"/>
</dbReference>
<keyword evidence="8" id="KW-1185">Reference proteome</keyword>
<dbReference type="STRING" id="1670800.BSQ44_15905"/>
<evidence type="ECO:0000256" key="5">
    <source>
        <dbReference type="ARBA" id="ARBA00049880"/>
    </source>
</evidence>
<dbReference type="RefSeq" id="WP_072605893.1">
    <property type="nucleotide sequence ID" value="NZ_CP018171.1"/>
</dbReference>
<evidence type="ECO:0000256" key="4">
    <source>
        <dbReference type="ARBA" id="ARBA00023315"/>
    </source>
</evidence>
<dbReference type="OrthoDB" id="9793394at2"/>
<evidence type="ECO:0000259" key="6">
    <source>
        <dbReference type="Pfam" id="PF00583"/>
    </source>
</evidence>
<accession>A0A1L3STD3</accession>
<evidence type="ECO:0000256" key="3">
    <source>
        <dbReference type="ARBA" id="ARBA00022679"/>
    </source>
</evidence>
<dbReference type="GO" id="GO:0016747">
    <property type="term" value="F:acyltransferase activity, transferring groups other than amino-acyl groups"/>
    <property type="evidence" value="ECO:0007669"/>
    <property type="project" value="InterPro"/>
</dbReference>
<organism evidence="7 8">
    <name type="scientific">Aquibium oceanicum</name>
    <dbReference type="NCBI Taxonomy" id="1670800"/>
    <lineage>
        <taxon>Bacteria</taxon>
        <taxon>Pseudomonadati</taxon>
        <taxon>Pseudomonadota</taxon>
        <taxon>Alphaproteobacteria</taxon>
        <taxon>Hyphomicrobiales</taxon>
        <taxon>Phyllobacteriaceae</taxon>
        <taxon>Aquibium</taxon>
    </lineage>
</organism>
<dbReference type="PANTHER" id="PTHR36449:SF1">
    <property type="entry name" value="ACETYLTRANSFERASE"/>
    <property type="match status" value="1"/>
</dbReference>
<dbReference type="InterPro" id="IPR016181">
    <property type="entry name" value="Acyl_CoA_acyltransferase"/>
</dbReference>
<sequence length="175" mass="19415">MTQLAWREEPISKSHDRENFDCGEPHLNDYLRRHARKNHERGASKTFVALSRADERKIVGYYSLSPAALAFQRTPEIIRRGLARYDVPGFRLGRLAVERGMQGNGLGGQLLLSAARRCILASSEVGGIILLIDAKNEHVAGWYGRYGPIALADEPLSLVLPLAPIAMLLRSEGKL</sequence>
<evidence type="ECO:0000313" key="8">
    <source>
        <dbReference type="Proteomes" id="UP000182840"/>
    </source>
</evidence>
<keyword evidence="1" id="KW-0678">Repressor</keyword>
<dbReference type="EMBL" id="CP018171">
    <property type="protein sequence ID" value="APH72677.1"/>
    <property type="molecule type" value="Genomic_DNA"/>
</dbReference>
<proteinExistence type="predicted"/>
<feature type="domain" description="N-acetyltransferase" evidence="6">
    <location>
        <begin position="28"/>
        <end position="147"/>
    </location>
</feature>
<dbReference type="AlphaFoldDB" id="A0A1L3STD3"/>
<protein>
    <submittedName>
        <fullName evidence="7">GNAT family N-acetyltransferase</fullName>
    </submittedName>
</protein>
<dbReference type="PANTHER" id="PTHR36449">
    <property type="entry name" value="ACETYLTRANSFERASE-RELATED"/>
    <property type="match status" value="1"/>
</dbReference>
<keyword evidence="2" id="KW-1277">Toxin-antitoxin system</keyword>
<dbReference type="Gene3D" id="3.40.630.30">
    <property type="match status" value="1"/>
</dbReference>